<evidence type="ECO:0000256" key="4">
    <source>
        <dbReference type="ARBA" id="ARBA00022989"/>
    </source>
</evidence>
<dbReference type="GO" id="GO:0055085">
    <property type="term" value="P:transmembrane transport"/>
    <property type="evidence" value="ECO:0007669"/>
    <property type="project" value="InterPro"/>
</dbReference>
<evidence type="ECO:0000256" key="5">
    <source>
        <dbReference type="ARBA" id="ARBA00023136"/>
    </source>
</evidence>
<feature type="transmembrane region" description="Helical" evidence="6">
    <location>
        <begin position="192"/>
        <end position="209"/>
    </location>
</feature>
<dbReference type="EMBL" id="CAFABE010000011">
    <property type="protein sequence ID" value="CAB4820692.1"/>
    <property type="molecule type" value="Genomic_DNA"/>
</dbReference>
<comment type="similarity">
    <text evidence="2">Belongs to the ABC-3 integral membrane protein family.</text>
</comment>
<dbReference type="Gene3D" id="1.10.3470.10">
    <property type="entry name" value="ABC transporter involved in vitamin B12 uptake, BtuC"/>
    <property type="match status" value="1"/>
</dbReference>
<feature type="transmembrane region" description="Helical" evidence="6">
    <location>
        <begin position="12"/>
        <end position="33"/>
    </location>
</feature>
<keyword evidence="5 6" id="KW-0472">Membrane</keyword>
<feature type="transmembrane region" description="Helical" evidence="6">
    <location>
        <begin position="169"/>
        <end position="186"/>
    </location>
</feature>
<sequence>MGLGGYLQLPFAQHALIAGTLIAIISGFIGPFVVARQMAFAVHGAAELSFTGAAAGLVIGNNPVVGALLGSVVVAGLIGVLGEKPRERDSAIGVVLAAGLGLGVFLLSRYHGFSTAATNILFGNIFGVSTGDLLLLVILAVAVLIIMVIIYRPLLFASIDPELAKARGVRTRMLGIVFLVILALTVTEAAQIVGTLLVLSLAITPAAAAQRFAAAPLVVTGLSVGFALMATDGGILLSLGSSSVPPTVYVTGISFAIYLVARLVGPVILRRRRERLRLHRLESSRSASDVYIKSFE</sequence>
<proteinExistence type="inferred from homology"/>
<dbReference type="Pfam" id="PF00950">
    <property type="entry name" value="ABC-3"/>
    <property type="match status" value="1"/>
</dbReference>
<keyword evidence="3 6" id="KW-0812">Transmembrane</keyword>
<name>A0A6J7DYH1_9ZZZZ</name>
<feature type="transmembrane region" description="Helical" evidence="6">
    <location>
        <begin position="249"/>
        <end position="269"/>
    </location>
</feature>
<dbReference type="EMBL" id="CAFBPM010000001">
    <property type="protein sequence ID" value="CAB5006266.1"/>
    <property type="molecule type" value="Genomic_DNA"/>
</dbReference>
<dbReference type="PANTHER" id="PTHR30477">
    <property type="entry name" value="ABC-TRANSPORTER METAL-BINDING PROTEIN"/>
    <property type="match status" value="1"/>
</dbReference>
<evidence type="ECO:0000256" key="1">
    <source>
        <dbReference type="ARBA" id="ARBA00004141"/>
    </source>
</evidence>
<dbReference type="GO" id="GO:0043190">
    <property type="term" value="C:ATP-binding cassette (ABC) transporter complex"/>
    <property type="evidence" value="ECO:0007669"/>
    <property type="project" value="InterPro"/>
</dbReference>
<comment type="subcellular location">
    <subcellularLocation>
        <location evidence="1">Membrane</location>
        <topology evidence="1">Multi-pass membrane protein</topology>
    </subcellularLocation>
</comment>
<dbReference type="InterPro" id="IPR001626">
    <property type="entry name" value="ABC_TroCD"/>
</dbReference>
<evidence type="ECO:0000313" key="8">
    <source>
        <dbReference type="EMBL" id="CAB4874708.1"/>
    </source>
</evidence>
<evidence type="ECO:0000313" key="7">
    <source>
        <dbReference type="EMBL" id="CAB4820692.1"/>
    </source>
</evidence>
<dbReference type="AlphaFoldDB" id="A0A6J7DYH1"/>
<feature type="transmembrane region" description="Helical" evidence="6">
    <location>
        <begin position="65"/>
        <end position="82"/>
    </location>
</feature>
<evidence type="ECO:0000256" key="2">
    <source>
        <dbReference type="ARBA" id="ARBA00008034"/>
    </source>
</evidence>
<protein>
    <submittedName>
        <fullName evidence="8">Unannotated protein</fullName>
    </submittedName>
</protein>
<accession>A0A6J7DYH1</accession>
<feature type="transmembrane region" description="Helical" evidence="6">
    <location>
        <begin position="216"/>
        <end position="237"/>
    </location>
</feature>
<gene>
    <name evidence="7" type="ORF">UFOPK3164_00392</name>
    <name evidence="8" type="ORF">UFOPK3427_01051</name>
    <name evidence="9" type="ORF">UFOPK4112_00035</name>
</gene>
<evidence type="ECO:0000256" key="6">
    <source>
        <dbReference type="SAM" id="Phobius"/>
    </source>
</evidence>
<evidence type="ECO:0000313" key="9">
    <source>
        <dbReference type="EMBL" id="CAB5006266.1"/>
    </source>
</evidence>
<organism evidence="8">
    <name type="scientific">freshwater metagenome</name>
    <dbReference type="NCBI Taxonomy" id="449393"/>
    <lineage>
        <taxon>unclassified sequences</taxon>
        <taxon>metagenomes</taxon>
        <taxon>ecological metagenomes</taxon>
    </lineage>
</organism>
<evidence type="ECO:0000256" key="3">
    <source>
        <dbReference type="ARBA" id="ARBA00022692"/>
    </source>
</evidence>
<keyword evidence="4 6" id="KW-1133">Transmembrane helix</keyword>
<dbReference type="SUPFAM" id="SSF81345">
    <property type="entry name" value="ABC transporter involved in vitamin B12 uptake, BtuC"/>
    <property type="match status" value="1"/>
</dbReference>
<feature type="transmembrane region" description="Helical" evidence="6">
    <location>
        <begin position="94"/>
        <end position="113"/>
    </location>
</feature>
<dbReference type="InterPro" id="IPR037294">
    <property type="entry name" value="ABC_BtuC-like"/>
</dbReference>
<dbReference type="EMBL" id="CAFBLT010000001">
    <property type="protein sequence ID" value="CAB4874708.1"/>
    <property type="molecule type" value="Genomic_DNA"/>
</dbReference>
<feature type="transmembrane region" description="Helical" evidence="6">
    <location>
        <begin position="133"/>
        <end position="157"/>
    </location>
</feature>
<feature type="transmembrane region" description="Helical" evidence="6">
    <location>
        <begin position="40"/>
        <end position="59"/>
    </location>
</feature>
<reference evidence="8" key="1">
    <citation type="submission" date="2020-05" db="EMBL/GenBank/DDBJ databases">
        <authorList>
            <person name="Chiriac C."/>
            <person name="Salcher M."/>
            <person name="Ghai R."/>
            <person name="Kavagutti S V."/>
        </authorList>
    </citation>
    <scope>NUCLEOTIDE SEQUENCE</scope>
</reference>
<dbReference type="PANTHER" id="PTHR30477:SF21">
    <property type="entry name" value="ABC-3 PROTEIN"/>
    <property type="match status" value="1"/>
</dbReference>